<dbReference type="PANTHER" id="PTHR47326:SF1">
    <property type="entry name" value="HTH PSQ-TYPE DOMAIN-CONTAINING PROTEIN"/>
    <property type="match status" value="1"/>
</dbReference>
<dbReference type="Proteomes" id="UP000008237">
    <property type="component" value="Unassembled WGS sequence"/>
</dbReference>
<protein>
    <recommendedName>
        <fullName evidence="3">Histone-lysine N-methyltransferase SETMAR</fullName>
    </recommendedName>
</protein>
<sequence length="86" mass="10494">HELNEDDFDRRVQFSEVMIQRIDHKPNFLHNIVFSDETSFEITGKVNRHNFRYWDNENLYWMLEAHTQRPQKLNVWAGLYDNQVVG</sequence>
<evidence type="ECO:0008006" key="3">
    <source>
        <dbReference type="Google" id="ProtNLM"/>
    </source>
</evidence>
<dbReference type="OMA" id="IFYETHT"/>
<dbReference type="STRING" id="610380.E2BHW2"/>
<dbReference type="AlphaFoldDB" id="E2BHW2"/>
<dbReference type="InParanoid" id="E2BHW2"/>
<dbReference type="GO" id="GO:0003676">
    <property type="term" value="F:nucleic acid binding"/>
    <property type="evidence" value="ECO:0007669"/>
    <property type="project" value="InterPro"/>
</dbReference>
<dbReference type="PANTHER" id="PTHR47326">
    <property type="entry name" value="TRANSPOSABLE ELEMENT TC3 TRANSPOSASE-LIKE PROTEIN"/>
    <property type="match status" value="1"/>
</dbReference>
<name>E2BHW2_HARSA</name>
<feature type="non-terminal residue" evidence="1">
    <location>
        <position position="86"/>
    </location>
</feature>
<feature type="non-terminal residue" evidence="1">
    <location>
        <position position="1"/>
    </location>
</feature>
<dbReference type="Gene3D" id="3.30.420.10">
    <property type="entry name" value="Ribonuclease H-like superfamily/Ribonuclease H"/>
    <property type="match status" value="1"/>
</dbReference>
<evidence type="ECO:0000313" key="2">
    <source>
        <dbReference type="Proteomes" id="UP000008237"/>
    </source>
</evidence>
<reference evidence="1 2" key="1">
    <citation type="journal article" date="2010" name="Science">
        <title>Genomic comparison of the ants Camponotus floridanus and Harpegnathos saltator.</title>
        <authorList>
            <person name="Bonasio R."/>
            <person name="Zhang G."/>
            <person name="Ye C."/>
            <person name="Mutti N.S."/>
            <person name="Fang X."/>
            <person name="Qin N."/>
            <person name="Donahue G."/>
            <person name="Yang P."/>
            <person name="Li Q."/>
            <person name="Li C."/>
            <person name="Zhang P."/>
            <person name="Huang Z."/>
            <person name="Berger S.L."/>
            <person name="Reinberg D."/>
            <person name="Wang J."/>
            <person name="Liebig J."/>
        </authorList>
    </citation>
    <scope>NUCLEOTIDE SEQUENCE [LARGE SCALE GENOMIC DNA]</scope>
    <source>
        <strain evidence="1 2">R22 G/1</strain>
    </source>
</reference>
<organism evidence="2">
    <name type="scientific">Harpegnathos saltator</name>
    <name type="common">Jerdon's jumping ant</name>
    <dbReference type="NCBI Taxonomy" id="610380"/>
    <lineage>
        <taxon>Eukaryota</taxon>
        <taxon>Metazoa</taxon>
        <taxon>Ecdysozoa</taxon>
        <taxon>Arthropoda</taxon>
        <taxon>Hexapoda</taxon>
        <taxon>Insecta</taxon>
        <taxon>Pterygota</taxon>
        <taxon>Neoptera</taxon>
        <taxon>Endopterygota</taxon>
        <taxon>Hymenoptera</taxon>
        <taxon>Apocrita</taxon>
        <taxon>Aculeata</taxon>
        <taxon>Formicoidea</taxon>
        <taxon>Formicidae</taxon>
        <taxon>Ponerinae</taxon>
        <taxon>Ponerini</taxon>
        <taxon>Harpegnathos</taxon>
    </lineage>
</organism>
<keyword evidence="2" id="KW-1185">Reference proteome</keyword>
<dbReference type="InterPro" id="IPR036397">
    <property type="entry name" value="RNaseH_sf"/>
</dbReference>
<evidence type="ECO:0000313" key="1">
    <source>
        <dbReference type="EMBL" id="EFN84717.1"/>
    </source>
</evidence>
<proteinExistence type="predicted"/>
<dbReference type="EMBL" id="GL448358">
    <property type="protein sequence ID" value="EFN84717.1"/>
    <property type="molecule type" value="Genomic_DNA"/>
</dbReference>
<gene>
    <name evidence="1" type="ORF">EAI_05004</name>
</gene>
<accession>E2BHW2</accession>